<evidence type="ECO:0000313" key="1">
    <source>
        <dbReference type="EMBL" id="GBN69556.1"/>
    </source>
</evidence>
<sequence length="98" mass="11090">MRCLSFTSNVHYRWLMSGSPIGRRVPPVAAHAWMSHPGRRGNHRCLHLEVHRVCLPLTHTWMMYYRTLNVTGGSHLGIHRTACATGSSGLNNHQVVLH</sequence>
<protein>
    <submittedName>
        <fullName evidence="1">Uncharacterized protein</fullName>
    </submittedName>
</protein>
<reference evidence="1 2" key="1">
    <citation type="journal article" date="2019" name="Sci. Rep.">
        <title>Orb-weaving spider Araneus ventricosus genome elucidates the spidroin gene catalogue.</title>
        <authorList>
            <person name="Kono N."/>
            <person name="Nakamura H."/>
            <person name="Ohtoshi R."/>
            <person name="Moran D.A.P."/>
            <person name="Shinohara A."/>
            <person name="Yoshida Y."/>
            <person name="Fujiwara M."/>
            <person name="Mori M."/>
            <person name="Tomita M."/>
            <person name="Arakawa K."/>
        </authorList>
    </citation>
    <scope>NUCLEOTIDE SEQUENCE [LARGE SCALE GENOMIC DNA]</scope>
</reference>
<proteinExistence type="predicted"/>
<dbReference type="AlphaFoldDB" id="A0A4Y2R265"/>
<comment type="caution">
    <text evidence="1">The sequence shown here is derived from an EMBL/GenBank/DDBJ whole genome shotgun (WGS) entry which is preliminary data.</text>
</comment>
<organism evidence="1 2">
    <name type="scientific">Araneus ventricosus</name>
    <name type="common">Orbweaver spider</name>
    <name type="synonym">Epeira ventricosa</name>
    <dbReference type="NCBI Taxonomy" id="182803"/>
    <lineage>
        <taxon>Eukaryota</taxon>
        <taxon>Metazoa</taxon>
        <taxon>Ecdysozoa</taxon>
        <taxon>Arthropoda</taxon>
        <taxon>Chelicerata</taxon>
        <taxon>Arachnida</taxon>
        <taxon>Araneae</taxon>
        <taxon>Araneomorphae</taxon>
        <taxon>Entelegynae</taxon>
        <taxon>Araneoidea</taxon>
        <taxon>Araneidae</taxon>
        <taxon>Araneus</taxon>
    </lineage>
</organism>
<dbReference type="EMBL" id="BGPR01015514">
    <property type="protein sequence ID" value="GBN69556.1"/>
    <property type="molecule type" value="Genomic_DNA"/>
</dbReference>
<name>A0A4Y2R265_ARAVE</name>
<gene>
    <name evidence="1" type="ORF">AVEN_139242_1</name>
</gene>
<dbReference type="Proteomes" id="UP000499080">
    <property type="component" value="Unassembled WGS sequence"/>
</dbReference>
<accession>A0A4Y2R265</accession>
<keyword evidence="2" id="KW-1185">Reference proteome</keyword>
<evidence type="ECO:0000313" key="2">
    <source>
        <dbReference type="Proteomes" id="UP000499080"/>
    </source>
</evidence>